<evidence type="ECO:0000313" key="10">
    <source>
        <dbReference type="Proteomes" id="UP000664698"/>
    </source>
</evidence>
<feature type="transmembrane region" description="Helical" evidence="6">
    <location>
        <begin position="387"/>
        <end position="411"/>
    </location>
</feature>
<feature type="transmembrane region" description="Helical" evidence="6">
    <location>
        <begin position="771"/>
        <end position="791"/>
    </location>
</feature>
<feature type="transmembrane region" description="Helical" evidence="6">
    <location>
        <begin position="21"/>
        <end position="41"/>
    </location>
</feature>
<comment type="caution">
    <text evidence="9">The sequence shown here is derived from an EMBL/GenBank/DDBJ whole genome shotgun (WGS) entry which is preliminary data.</text>
</comment>
<evidence type="ECO:0000259" key="8">
    <source>
        <dbReference type="Pfam" id="PF12704"/>
    </source>
</evidence>
<dbReference type="EMBL" id="JAFKCW010000001">
    <property type="protein sequence ID" value="MBN7800332.1"/>
    <property type="molecule type" value="Genomic_DNA"/>
</dbReference>
<gene>
    <name evidence="9" type="ORF">J0A67_05635</name>
</gene>
<sequence>MLRNYLKIAWRTLKKNRLYTLLNVFGLTLGISGFLMILLFIQDEVSYDRHFQGSESVFRVSSHWGNFSSAGYATAPPALGSRMEEDIPEVEAVTRLLKWNDFTIQPASGPNQDQVFRESKVFYAEPNFFQVFNLNLKAGSKEVALSSPNQVALTESMAKKYFGDVHAQEVIGKAVLIGSNNPTPREIAAVIEDLPSQSHLHFDMLVYEPGMHQEIFQMNSWSWSILYTYAKFPQEKASVVKGKLDQIVENYAVPSFTTEEGGSDYNLQLMPIRDIHLNSHLLRELEANSYQSYVYIFSLVAVFVLLLACINFMNLATAKAGLRSMEVGVRKVLGSGKSQLVAQFLTEAFLLVLLSLLLSLVVVELCNEPFNKISGKNIDFNLIKNPLILGTVPALLLILTLLSGFYPAFYLSSFRPILILKKQLSVGKNSHTFRNGLVVFQFATSLTLIICTLLVQRQLSFIQNSNPGFDRDQLVIIHNDGEIQNHQREDFKSRFVGSTKVQSASFSTGIPMAEQFQMRSFDLPTTNNQQGMNWYEADADYLNTYKFELLDGRSFSPVAGADSAKVILNEEAARQLGILENPVGQLIVKNKGANDEATLEVVGLVKNFNFETFRHEIKPLVLEYMHEYYLRDYISVRIHGGAIESTIAELETAWKAYEPRVPMNYTFLDEDFARVYRADMKMGDLLKVLTVISILIACLGLFGLTSYTTHLRTKEIGIRKVFGASMPEIFLMLSSSYLKLLGLSALIAIPTAIYFMDQWLEEFAFKTGIEYWVIAVSAVVCFGLALGTVFFQSYKSIKANPVNSLRSE</sequence>
<dbReference type="PANTHER" id="PTHR30572:SF18">
    <property type="entry name" value="ABC-TYPE MACROLIDE FAMILY EXPORT SYSTEM PERMEASE COMPONENT 2"/>
    <property type="match status" value="1"/>
</dbReference>
<dbReference type="InterPro" id="IPR050250">
    <property type="entry name" value="Macrolide_Exporter_MacB"/>
</dbReference>
<feature type="transmembrane region" description="Helical" evidence="6">
    <location>
        <begin position="432"/>
        <end position="455"/>
    </location>
</feature>
<keyword evidence="4 6" id="KW-1133">Transmembrane helix</keyword>
<evidence type="ECO:0000313" key="9">
    <source>
        <dbReference type="EMBL" id="MBN7800332.1"/>
    </source>
</evidence>
<evidence type="ECO:0000259" key="7">
    <source>
        <dbReference type="Pfam" id="PF02687"/>
    </source>
</evidence>
<keyword evidence="2" id="KW-1003">Cell membrane</keyword>
<dbReference type="InterPro" id="IPR025857">
    <property type="entry name" value="MacB_PCD"/>
</dbReference>
<evidence type="ECO:0000256" key="5">
    <source>
        <dbReference type="ARBA" id="ARBA00023136"/>
    </source>
</evidence>
<feature type="domain" description="MacB-like periplasmic core" evidence="8">
    <location>
        <begin position="20"/>
        <end position="209"/>
    </location>
</feature>
<feature type="transmembrane region" description="Helical" evidence="6">
    <location>
        <begin position="729"/>
        <end position="756"/>
    </location>
</feature>
<protein>
    <submittedName>
        <fullName evidence="9">ABC transporter permease</fullName>
    </submittedName>
</protein>
<accession>A0ABS3BMV7</accession>
<feature type="domain" description="ABC3 transporter permease C-terminal" evidence="7">
    <location>
        <begin position="688"/>
        <end position="801"/>
    </location>
</feature>
<keyword evidence="10" id="KW-1185">Reference proteome</keyword>
<feature type="transmembrane region" description="Helical" evidence="6">
    <location>
        <begin position="340"/>
        <end position="363"/>
    </location>
</feature>
<dbReference type="RefSeq" id="WP_206568284.1">
    <property type="nucleotide sequence ID" value="NZ_JAFKCW010000001.1"/>
</dbReference>
<dbReference type="Pfam" id="PF12704">
    <property type="entry name" value="MacB_PCD"/>
    <property type="match status" value="2"/>
</dbReference>
<evidence type="ECO:0000256" key="1">
    <source>
        <dbReference type="ARBA" id="ARBA00004651"/>
    </source>
</evidence>
<comment type="subcellular location">
    <subcellularLocation>
        <location evidence="1">Cell membrane</location>
        <topology evidence="1">Multi-pass membrane protein</topology>
    </subcellularLocation>
</comment>
<feature type="domain" description="MacB-like periplasmic core" evidence="8">
    <location>
        <begin position="507"/>
        <end position="608"/>
    </location>
</feature>
<feature type="transmembrane region" description="Helical" evidence="6">
    <location>
        <begin position="293"/>
        <end position="315"/>
    </location>
</feature>
<proteinExistence type="predicted"/>
<reference evidence="9 10" key="1">
    <citation type="submission" date="2021-03" db="EMBL/GenBank/DDBJ databases">
        <title>novel species isolated from a fishpond in China.</title>
        <authorList>
            <person name="Lu H."/>
            <person name="Cai Z."/>
        </authorList>
    </citation>
    <scope>NUCLEOTIDE SEQUENCE [LARGE SCALE GENOMIC DNA]</scope>
    <source>
        <strain evidence="9 10">JCM 31546</strain>
    </source>
</reference>
<evidence type="ECO:0000256" key="2">
    <source>
        <dbReference type="ARBA" id="ARBA00022475"/>
    </source>
</evidence>
<keyword evidence="3 6" id="KW-0812">Transmembrane</keyword>
<evidence type="ECO:0000256" key="6">
    <source>
        <dbReference type="SAM" id="Phobius"/>
    </source>
</evidence>
<keyword evidence="5 6" id="KW-0472">Membrane</keyword>
<evidence type="ECO:0000256" key="3">
    <source>
        <dbReference type="ARBA" id="ARBA00022692"/>
    </source>
</evidence>
<evidence type="ECO:0000256" key="4">
    <source>
        <dbReference type="ARBA" id="ARBA00022989"/>
    </source>
</evidence>
<dbReference type="PANTHER" id="PTHR30572">
    <property type="entry name" value="MEMBRANE COMPONENT OF TRANSPORTER-RELATED"/>
    <property type="match status" value="1"/>
</dbReference>
<dbReference type="Pfam" id="PF02687">
    <property type="entry name" value="FtsX"/>
    <property type="match status" value="2"/>
</dbReference>
<feature type="transmembrane region" description="Helical" evidence="6">
    <location>
        <begin position="685"/>
        <end position="708"/>
    </location>
</feature>
<feature type="domain" description="ABC3 transporter permease C-terminal" evidence="7">
    <location>
        <begin position="299"/>
        <end position="413"/>
    </location>
</feature>
<name>A0ABS3BMV7_9BACT</name>
<dbReference type="Proteomes" id="UP000664698">
    <property type="component" value="Unassembled WGS sequence"/>
</dbReference>
<dbReference type="InterPro" id="IPR003838">
    <property type="entry name" value="ABC3_permease_C"/>
</dbReference>
<organism evidence="9 10">
    <name type="scientific">Algoriphagus aestuariicola</name>
    <dbReference type="NCBI Taxonomy" id="1852016"/>
    <lineage>
        <taxon>Bacteria</taxon>
        <taxon>Pseudomonadati</taxon>
        <taxon>Bacteroidota</taxon>
        <taxon>Cytophagia</taxon>
        <taxon>Cytophagales</taxon>
        <taxon>Cyclobacteriaceae</taxon>
        <taxon>Algoriphagus</taxon>
    </lineage>
</organism>